<dbReference type="Proteomes" id="UP001176941">
    <property type="component" value="Chromosome 6"/>
</dbReference>
<evidence type="ECO:0000313" key="2">
    <source>
        <dbReference type="Proteomes" id="UP001176941"/>
    </source>
</evidence>
<evidence type="ECO:0000313" key="1">
    <source>
        <dbReference type="EMBL" id="CAI9177009.1"/>
    </source>
</evidence>
<sequence length="106" mass="12058">MTRKFQLYKFHLLPLPAALLQWRMEPQLSGDPKQKLGRHSGLFSLSLNPHIQFIINRDILPPKDLTDPSCSPHPSCNFLEFEHYLNYAVAPGGSPQCLSSNPFPKM</sequence>
<dbReference type="EMBL" id="OX459942">
    <property type="protein sequence ID" value="CAI9177009.1"/>
    <property type="molecule type" value="Genomic_DNA"/>
</dbReference>
<reference evidence="1" key="1">
    <citation type="submission" date="2023-04" db="EMBL/GenBank/DDBJ databases">
        <authorList>
            <consortium name="ELIXIR-Norway"/>
        </authorList>
    </citation>
    <scope>NUCLEOTIDE SEQUENCE [LARGE SCALE GENOMIC DNA]</scope>
</reference>
<gene>
    <name evidence="1" type="ORF">MRATA1EN1_LOCUS25971</name>
</gene>
<accession>A0ABN8ZT78</accession>
<name>A0ABN8ZT78_RANTA</name>
<proteinExistence type="predicted"/>
<keyword evidence="2" id="KW-1185">Reference proteome</keyword>
<protein>
    <submittedName>
        <fullName evidence="1">Uncharacterized protein</fullName>
    </submittedName>
</protein>
<organism evidence="1 2">
    <name type="scientific">Rangifer tarandus platyrhynchus</name>
    <name type="common">Svalbard reindeer</name>
    <dbReference type="NCBI Taxonomy" id="3082113"/>
    <lineage>
        <taxon>Eukaryota</taxon>
        <taxon>Metazoa</taxon>
        <taxon>Chordata</taxon>
        <taxon>Craniata</taxon>
        <taxon>Vertebrata</taxon>
        <taxon>Euteleostomi</taxon>
        <taxon>Mammalia</taxon>
        <taxon>Eutheria</taxon>
        <taxon>Laurasiatheria</taxon>
        <taxon>Artiodactyla</taxon>
        <taxon>Ruminantia</taxon>
        <taxon>Pecora</taxon>
        <taxon>Cervidae</taxon>
        <taxon>Odocoileinae</taxon>
        <taxon>Rangifer</taxon>
    </lineage>
</organism>